<dbReference type="InterPro" id="IPR036864">
    <property type="entry name" value="Zn2-C6_fun-type_DNA-bd_sf"/>
</dbReference>
<dbReference type="SUPFAM" id="SSF57701">
    <property type="entry name" value="Zn2/Cys6 DNA-binding domain"/>
    <property type="match status" value="1"/>
</dbReference>
<dbReference type="Gene3D" id="4.10.240.10">
    <property type="entry name" value="Zn(2)-C6 fungal-type DNA-binding domain"/>
    <property type="match status" value="1"/>
</dbReference>
<dbReference type="GO" id="GO:0000981">
    <property type="term" value="F:DNA-binding transcription factor activity, RNA polymerase II-specific"/>
    <property type="evidence" value="ECO:0007669"/>
    <property type="project" value="InterPro"/>
</dbReference>
<feature type="region of interest" description="Disordered" evidence="2">
    <location>
        <begin position="453"/>
        <end position="511"/>
    </location>
</feature>
<dbReference type="PROSITE" id="PS50048">
    <property type="entry name" value="ZN2_CY6_FUNGAL_2"/>
    <property type="match status" value="1"/>
</dbReference>
<feature type="region of interest" description="Disordered" evidence="2">
    <location>
        <begin position="652"/>
        <end position="738"/>
    </location>
</feature>
<dbReference type="CDD" id="cd00067">
    <property type="entry name" value="GAL4"/>
    <property type="match status" value="1"/>
</dbReference>
<accession>A0A6A5QAZ9</accession>
<dbReference type="GO" id="GO:0000182">
    <property type="term" value="F:rDNA binding"/>
    <property type="evidence" value="ECO:0007669"/>
    <property type="project" value="TreeGrafter"/>
</dbReference>
<evidence type="ECO:0000313" key="5">
    <source>
        <dbReference type="Proteomes" id="UP000800096"/>
    </source>
</evidence>
<dbReference type="PROSITE" id="PS00463">
    <property type="entry name" value="ZN2_CY6_FUNGAL_1"/>
    <property type="match status" value="1"/>
</dbReference>
<evidence type="ECO:0000256" key="2">
    <source>
        <dbReference type="SAM" id="MobiDB-lite"/>
    </source>
</evidence>
<organism evidence="4 5">
    <name type="scientific">Ampelomyces quisqualis</name>
    <name type="common">Powdery mildew agent</name>
    <dbReference type="NCBI Taxonomy" id="50730"/>
    <lineage>
        <taxon>Eukaryota</taxon>
        <taxon>Fungi</taxon>
        <taxon>Dikarya</taxon>
        <taxon>Ascomycota</taxon>
        <taxon>Pezizomycotina</taxon>
        <taxon>Dothideomycetes</taxon>
        <taxon>Pleosporomycetidae</taxon>
        <taxon>Pleosporales</taxon>
        <taxon>Pleosporineae</taxon>
        <taxon>Phaeosphaeriaceae</taxon>
        <taxon>Ampelomyces</taxon>
    </lineage>
</organism>
<dbReference type="InterPro" id="IPR039601">
    <property type="entry name" value="Rrn5"/>
</dbReference>
<dbReference type="PANTHER" id="PTHR28079:SF1">
    <property type="entry name" value="RNA POLYMERASE I-SPECIFIC TRANSCRIPTION INITIATION FACTOR RRN5"/>
    <property type="match status" value="1"/>
</dbReference>
<dbReference type="GO" id="GO:0008270">
    <property type="term" value="F:zinc ion binding"/>
    <property type="evidence" value="ECO:0007669"/>
    <property type="project" value="InterPro"/>
</dbReference>
<dbReference type="PANTHER" id="PTHR28079">
    <property type="entry name" value="RNA POLYMERASE I-SPECIFIC TRANSCRIPTION INITIATION FACTOR RRN5"/>
    <property type="match status" value="1"/>
</dbReference>
<feature type="domain" description="Zn(2)-C6 fungal-type" evidence="3">
    <location>
        <begin position="234"/>
        <end position="263"/>
    </location>
</feature>
<feature type="region of interest" description="Disordered" evidence="2">
    <location>
        <begin position="578"/>
        <end position="608"/>
    </location>
</feature>
<keyword evidence="1" id="KW-0539">Nucleus</keyword>
<keyword evidence="5" id="KW-1185">Reference proteome</keyword>
<dbReference type="GO" id="GO:0042790">
    <property type="term" value="P:nucleolar large rRNA transcription by RNA polymerase I"/>
    <property type="evidence" value="ECO:0007669"/>
    <property type="project" value="InterPro"/>
</dbReference>
<proteinExistence type="predicted"/>
<dbReference type="Pfam" id="PF00172">
    <property type="entry name" value="Zn_clus"/>
    <property type="match status" value="1"/>
</dbReference>
<gene>
    <name evidence="4" type="ORF">BDU57DRAFT_503348</name>
</gene>
<feature type="region of interest" description="Disordered" evidence="2">
    <location>
        <begin position="1"/>
        <end position="47"/>
    </location>
</feature>
<dbReference type="GO" id="GO:0001181">
    <property type="term" value="F:RNA polymerase I general transcription initiation factor activity"/>
    <property type="evidence" value="ECO:0007669"/>
    <property type="project" value="TreeGrafter"/>
</dbReference>
<evidence type="ECO:0000259" key="3">
    <source>
        <dbReference type="PROSITE" id="PS50048"/>
    </source>
</evidence>
<dbReference type="SMART" id="SM00066">
    <property type="entry name" value="GAL4"/>
    <property type="match status" value="1"/>
</dbReference>
<name>A0A6A5QAZ9_AMPQU</name>
<feature type="compositionally biased region" description="Basic and acidic residues" evidence="2">
    <location>
        <begin position="581"/>
        <end position="608"/>
    </location>
</feature>
<feature type="compositionally biased region" description="Polar residues" evidence="2">
    <location>
        <begin position="654"/>
        <end position="668"/>
    </location>
</feature>
<dbReference type="EMBL" id="ML979139">
    <property type="protein sequence ID" value="KAF1912791.1"/>
    <property type="molecule type" value="Genomic_DNA"/>
</dbReference>
<feature type="compositionally biased region" description="Basic and acidic residues" evidence="2">
    <location>
        <begin position="493"/>
        <end position="503"/>
    </location>
</feature>
<dbReference type="GO" id="GO:0000500">
    <property type="term" value="C:RNA polymerase I upstream activating factor complex"/>
    <property type="evidence" value="ECO:0007669"/>
    <property type="project" value="InterPro"/>
</dbReference>
<dbReference type="GO" id="GO:0006361">
    <property type="term" value="P:transcription initiation at RNA polymerase I promoter"/>
    <property type="evidence" value="ECO:0007669"/>
    <property type="project" value="TreeGrafter"/>
</dbReference>
<sequence>MSSDYQEGTDISTSSPPRRRSSTPESPRKRRRVGSPDHTQRRKHHLLRKRRVEIHYNNEYRLLFNEHVAHAASRFHVDDLVQYYTNQVGSVLWSPAEQATFFAALARLGKDDLPGIARAIATKTETEARDFLILLQNSASNQGDAKVTLRDISAAIEIGGPCSSQLDEAADALAWYQERLEAAQEQERHGKYWLITPLICEKIEDAVNGIAQPTPGSHTPTRDFKKFGSGVAGACAHCKKRKIKCDRKMPCTSCVKSKADCVYPKNPPVSTETSFTLPKGCGGGDATVKREPTEPPILEAIPEAKLLDPGMMLAFSKGIFMNRSSDLPSPWPHWSTYTSELAAEPAMYRTAFSDFHRLVVSVTKRLVQSAIIQATSRLRAQRLRKDKGLLPLVKVRDAHSAIDVLGMARDGSERWRGVPRRCGLKVLDSETTSTGRRTREMSWSEVERVLSITTTPKERSASEAAISVEPDDFRSRATRSGTPLPMHSLTLSDSERGIERTNTTDDEEDESIEGLEHFAGDKPPTGRHAWQPRNVAGRYASVPLESMGEGPLHGLATLETFDQEASRQEEAALWSMLDMQPTEKDESDKVKVRLDNDPEPDERVTTAPDDWRQLLEYKMPWETFRRPVIAASMLANRKPPSPILAPYGAHAVRTDSTPDNLSNASSSEQPRRQRARSRSEVELRARGTHAYAALQRDELEPSDNHPESSSSEAESDLMEQDIPANSIEAGHDTEEIYESVSEMEWALGYE</sequence>
<dbReference type="Proteomes" id="UP000800096">
    <property type="component" value="Unassembled WGS sequence"/>
</dbReference>
<reference evidence="4" key="1">
    <citation type="journal article" date="2020" name="Stud. Mycol.">
        <title>101 Dothideomycetes genomes: a test case for predicting lifestyles and emergence of pathogens.</title>
        <authorList>
            <person name="Haridas S."/>
            <person name="Albert R."/>
            <person name="Binder M."/>
            <person name="Bloem J."/>
            <person name="Labutti K."/>
            <person name="Salamov A."/>
            <person name="Andreopoulos B."/>
            <person name="Baker S."/>
            <person name="Barry K."/>
            <person name="Bills G."/>
            <person name="Bluhm B."/>
            <person name="Cannon C."/>
            <person name="Castanera R."/>
            <person name="Culley D."/>
            <person name="Daum C."/>
            <person name="Ezra D."/>
            <person name="Gonzalez J."/>
            <person name="Henrissat B."/>
            <person name="Kuo A."/>
            <person name="Liang C."/>
            <person name="Lipzen A."/>
            <person name="Lutzoni F."/>
            <person name="Magnuson J."/>
            <person name="Mondo S."/>
            <person name="Nolan M."/>
            <person name="Ohm R."/>
            <person name="Pangilinan J."/>
            <person name="Park H.-J."/>
            <person name="Ramirez L."/>
            <person name="Alfaro M."/>
            <person name="Sun H."/>
            <person name="Tritt A."/>
            <person name="Yoshinaga Y."/>
            <person name="Zwiers L.-H."/>
            <person name="Turgeon B."/>
            <person name="Goodwin S."/>
            <person name="Spatafora J."/>
            <person name="Crous P."/>
            <person name="Grigoriev I."/>
        </authorList>
    </citation>
    <scope>NUCLEOTIDE SEQUENCE</scope>
    <source>
        <strain evidence="4">HMLAC05119</strain>
    </source>
</reference>
<dbReference type="InterPro" id="IPR001138">
    <property type="entry name" value="Zn2Cys6_DnaBD"/>
</dbReference>
<protein>
    <recommendedName>
        <fullName evidence="3">Zn(2)-C6 fungal-type domain-containing protein</fullName>
    </recommendedName>
</protein>
<dbReference type="AlphaFoldDB" id="A0A6A5QAZ9"/>
<evidence type="ECO:0000256" key="1">
    <source>
        <dbReference type="ARBA" id="ARBA00023242"/>
    </source>
</evidence>
<evidence type="ECO:0000313" key="4">
    <source>
        <dbReference type="EMBL" id="KAF1912791.1"/>
    </source>
</evidence>
<feature type="compositionally biased region" description="Polar residues" evidence="2">
    <location>
        <begin position="1"/>
        <end position="11"/>
    </location>
</feature>
<feature type="compositionally biased region" description="Basic and acidic residues" evidence="2">
    <location>
        <begin position="695"/>
        <end position="706"/>
    </location>
</feature>
<dbReference type="OrthoDB" id="2240312at2759"/>